<evidence type="ECO:0000313" key="1">
    <source>
        <dbReference type="EMBL" id="ELR02277.1"/>
    </source>
</evidence>
<evidence type="ECO:0000313" key="2">
    <source>
        <dbReference type="Proteomes" id="UP000011064"/>
    </source>
</evidence>
<accession>L8FMY5</accession>
<keyword evidence="2" id="KW-1185">Reference proteome</keyword>
<dbReference type="AlphaFoldDB" id="L8FMY5"/>
<dbReference type="InParanoid" id="L8FMY5"/>
<gene>
    <name evidence="1" type="ORF">GMDG_05347</name>
</gene>
<dbReference type="EMBL" id="GL573279">
    <property type="protein sequence ID" value="ELR02277.1"/>
    <property type="molecule type" value="Genomic_DNA"/>
</dbReference>
<proteinExistence type="predicted"/>
<dbReference type="Proteomes" id="UP000011064">
    <property type="component" value="Unassembled WGS sequence"/>
</dbReference>
<reference evidence="2" key="1">
    <citation type="submission" date="2010-09" db="EMBL/GenBank/DDBJ databases">
        <title>The genome sequence of Geomyces destructans 20631-21.</title>
        <authorList>
            <consortium name="The Broad Institute Genome Sequencing Platform"/>
            <person name="Cuomo C.A."/>
            <person name="Blehert D.S."/>
            <person name="Lorch J.M."/>
            <person name="Young S.K."/>
            <person name="Zeng Q."/>
            <person name="Gargeya S."/>
            <person name="Fitzgerald M."/>
            <person name="Haas B."/>
            <person name="Abouelleil A."/>
            <person name="Alvarado L."/>
            <person name="Arachchi H.M."/>
            <person name="Berlin A."/>
            <person name="Brown A."/>
            <person name="Chapman S.B."/>
            <person name="Chen Z."/>
            <person name="Dunbar C."/>
            <person name="Freedman E."/>
            <person name="Gearin G."/>
            <person name="Gellesch M."/>
            <person name="Goldberg J."/>
            <person name="Griggs A."/>
            <person name="Gujja S."/>
            <person name="Heiman D."/>
            <person name="Howarth C."/>
            <person name="Larson L."/>
            <person name="Lui A."/>
            <person name="MacDonald P.J.P."/>
            <person name="Montmayeur A."/>
            <person name="Murphy C."/>
            <person name="Neiman D."/>
            <person name="Pearson M."/>
            <person name="Priest M."/>
            <person name="Roberts A."/>
            <person name="Saif S."/>
            <person name="Shea T."/>
            <person name="Shenoy N."/>
            <person name="Sisk P."/>
            <person name="Stolte C."/>
            <person name="Sykes S."/>
            <person name="Wortman J."/>
            <person name="Nusbaum C."/>
            <person name="Birren B."/>
        </authorList>
    </citation>
    <scope>NUCLEOTIDE SEQUENCE [LARGE SCALE GENOMIC DNA]</scope>
    <source>
        <strain evidence="2">ATCC MYA-4855 / 20631-21</strain>
    </source>
</reference>
<dbReference type="VEuPathDB" id="FungiDB:GMDG_05347"/>
<protein>
    <submittedName>
        <fullName evidence="1">Uncharacterized protein</fullName>
    </submittedName>
</protein>
<name>L8FMY5_PSED2</name>
<organism evidence="1 2">
    <name type="scientific">Pseudogymnoascus destructans (strain ATCC MYA-4855 / 20631-21)</name>
    <name type="common">Bat white-nose syndrome fungus</name>
    <name type="synonym">Geomyces destructans</name>
    <dbReference type="NCBI Taxonomy" id="658429"/>
    <lineage>
        <taxon>Eukaryota</taxon>
        <taxon>Fungi</taxon>
        <taxon>Dikarya</taxon>
        <taxon>Ascomycota</taxon>
        <taxon>Pezizomycotina</taxon>
        <taxon>Leotiomycetes</taxon>
        <taxon>Thelebolales</taxon>
        <taxon>Thelebolaceae</taxon>
        <taxon>Pseudogymnoascus</taxon>
    </lineage>
</organism>
<sequence>MPLAKRGIKRTGYPTRYAILERSVCRPSECPCPPITKSSSPQDPALSLRYVFVFQLDGVDLAVAGIRKVVGSAVESAGSCIVRKRFAHALLEAVMVGAPDVRI</sequence>
<dbReference type="HOGENOM" id="CLU_2264866_0_0_1"/>